<evidence type="ECO:0000313" key="2">
    <source>
        <dbReference type="Proteomes" id="UP001168423"/>
    </source>
</evidence>
<evidence type="ECO:0000313" key="1">
    <source>
        <dbReference type="EMBL" id="MDN7011964.1"/>
    </source>
</evidence>
<dbReference type="EMBL" id="VCYI01000003">
    <property type="protein sequence ID" value="MDN7011964.1"/>
    <property type="molecule type" value="Genomic_DNA"/>
</dbReference>
<protein>
    <submittedName>
        <fullName evidence="1">Uncharacterized protein</fullName>
    </submittedName>
</protein>
<dbReference type="Proteomes" id="UP001168423">
    <property type="component" value="Unassembled WGS sequence"/>
</dbReference>
<reference evidence="1" key="1">
    <citation type="submission" date="2019-05" db="EMBL/GenBank/DDBJ databases">
        <title>Isolation and characterization of methanogens from the cold seep sediment at Four-Way Closure Ridge.</title>
        <authorList>
            <person name="You Y.-T."/>
            <person name="Chen S.-C."/>
            <person name="Zhang W.-L."/>
            <person name="Lai M.-C."/>
        </authorList>
    </citation>
    <scope>NUCLEOTIDE SEQUENCE</scope>
    <source>
        <strain evidence="1">FWC-SCC3</strain>
    </source>
</reference>
<proteinExistence type="predicted"/>
<keyword evidence="2" id="KW-1185">Reference proteome</keyword>
<sequence>MSLDFLAGFTIFLLALIMVVSMVPGLLAGLESSGIDYDAVAYRTGVILAEDPGWPVYPPWEMKTDAYKDEIERMGLAVSKETPNILLSTKVNAFFNDSFFAEEDYRSKAIFGDIPYSYNFSLSSGGVLLNQTGDTLPPGYGYIRRVVKIKEPGVAVINDSFASQYTSSSSAQNFTVRLNFSRLLNASIDPAYRIDPRTEPVNVTITDFSEYLNGSCSDATLKDVTFWKMDPTTPMPRFSRIPFSYNTMDPNLYNLSLDGTPTDLAPETKVAENITLVLKPAATSLFTLDQNSILDIRFTFEDTDYPHTNITGIHHYDYNATNVTRPDLKPAVLEVAIW</sequence>
<dbReference type="RefSeq" id="WP_301676552.1">
    <property type="nucleotide sequence ID" value="NZ_VCYI01000003.1"/>
</dbReference>
<gene>
    <name evidence="1" type="ORF">FGW20_02665</name>
</gene>
<accession>A0ABT8LYU7</accession>
<comment type="caution">
    <text evidence="1">The sequence shown here is derived from an EMBL/GenBank/DDBJ whole genome shotgun (WGS) entry which is preliminary data.</text>
</comment>
<organism evidence="1 2">
    <name type="scientific">Methanoculleus methanifontis</name>
    <dbReference type="NCBI Taxonomy" id="2584086"/>
    <lineage>
        <taxon>Archaea</taxon>
        <taxon>Methanobacteriati</taxon>
        <taxon>Methanobacteriota</taxon>
        <taxon>Stenosarchaea group</taxon>
        <taxon>Methanomicrobia</taxon>
        <taxon>Methanomicrobiales</taxon>
        <taxon>Methanomicrobiaceae</taxon>
        <taxon>Methanoculleus</taxon>
    </lineage>
</organism>
<name>A0ABT8LYU7_9EURY</name>